<feature type="domain" description="Dinitrogenase iron-molybdenum cofactor biosynthesis" evidence="1">
    <location>
        <begin position="9"/>
        <end position="96"/>
    </location>
</feature>
<sequence length="129" mass="13520">MVLAVTSENGEIFQHFGKCPGFEIYHIEGNKIISKDYVSTNGSGHSLLFEFLKERNVEVLICGGIGQGARDALASGNIKVISGQLGSSEAAVNFYLSGDLKDNPVGGCCSHHHSGGESHTCGSHGCGSH</sequence>
<dbReference type="AlphaFoldDB" id="A0A9D9N2U4"/>
<dbReference type="InterPro" id="IPR036105">
    <property type="entry name" value="DiNase_FeMo-co_biosyn_sf"/>
</dbReference>
<dbReference type="PANTHER" id="PTHR42983">
    <property type="entry name" value="DINITROGENASE IRON-MOLYBDENUM COFACTOR PROTEIN-RELATED"/>
    <property type="match status" value="1"/>
</dbReference>
<dbReference type="EMBL" id="JADIMM010000087">
    <property type="protein sequence ID" value="MBO8458103.1"/>
    <property type="molecule type" value="Genomic_DNA"/>
</dbReference>
<dbReference type="Proteomes" id="UP000823638">
    <property type="component" value="Unassembled WGS sequence"/>
</dbReference>
<dbReference type="Pfam" id="PF02579">
    <property type="entry name" value="Nitro_FeMo-Co"/>
    <property type="match status" value="1"/>
</dbReference>
<organism evidence="2 3">
    <name type="scientific">Candidatus Gallitreponema excrementavium</name>
    <dbReference type="NCBI Taxonomy" id="2840840"/>
    <lineage>
        <taxon>Bacteria</taxon>
        <taxon>Pseudomonadati</taxon>
        <taxon>Spirochaetota</taxon>
        <taxon>Spirochaetia</taxon>
        <taxon>Spirochaetales</taxon>
        <taxon>Candidatus Gallitreponema</taxon>
    </lineage>
</organism>
<dbReference type="CDD" id="cd00851">
    <property type="entry name" value="MTH1175"/>
    <property type="match status" value="1"/>
</dbReference>
<dbReference type="InterPro" id="IPR003731">
    <property type="entry name" value="Di-Nase_FeMo-co_biosynth"/>
</dbReference>
<dbReference type="SUPFAM" id="SSF53146">
    <property type="entry name" value="Nitrogenase accessory factor-like"/>
    <property type="match status" value="1"/>
</dbReference>
<name>A0A9D9N2U4_9SPIR</name>
<evidence type="ECO:0000313" key="2">
    <source>
        <dbReference type="EMBL" id="MBO8458103.1"/>
    </source>
</evidence>
<proteinExistence type="predicted"/>
<dbReference type="Gene3D" id="3.30.420.130">
    <property type="entry name" value="Dinitrogenase iron-molybdenum cofactor biosynthesis domain"/>
    <property type="match status" value="1"/>
</dbReference>
<comment type="caution">
    <text evidence="2">The sequence shown here is derived from an EMBL/GenBank/DDBJ whole genome shotgun (WGS) entry which is preliminary data.</text>
</comment>
<protein>
    <submittedName>
        <fullName evidence="2">NifB/NifX family molybdenum-iron cluster-binding protein</fullName>
    </submittedName>
</protein>
<dbReference type="InterPro" id="IPR033913">
    <property type="entry name" value="MTH1175_dom"/>
</dbReference>
<accession>A0A9D9N2U4</accession>
<reference evidence="2" key="1">
    <citation type="submission" date="2020-10" db="EMBL/GenBank/DDBJ databases">
        <authorList>
            <person name="Gilroy R."/>
        </authorList>
    </citation>
    <scope>NUCLEOTIDE SEQUENCE</scope>
    <source>
        <strain evidence="2">10532</strain>
    </source>
</reference>
<evidence type="ECO:0000313" key="3">
    <source>
        <dbReference type="Proteomes" id="UP000823638"/>
    </source>
</evidence>
<gene>
    <name evidence="2" type="ORF">IAA81_07735</name>
</gene>
<dbReference type="PANTHER" id="PTHR42983:SF1">
    <property type="entry name" value="IRON-MOLYBDENUM PROTEIN"/>
    <property type="match status" value="1"/>
</dbReference>
<reference evidence="2" key="2">
    <citation type="journal article" date="2021" name="PeerJ">
        <title>Extensive microbial diversity within the chicken gut microbiome revealed by metagenomics and culture.</title>
        <authorList>
            <person name="Gilroy R."/>
            <person name="Ravi A."/>
            <person name="Getino M."/>
            <person name="Pursley I."/>
            <person name="Horton D.L."/>
            <person name="Alikhan N.F."/>
            <person name="Baker D."/>
            <person name="Gharbi K."/>
            <person name="Hall N."/>
            <person name="Watson M."/>
            <person name="Adriaenssens E.M."/>
            <person name="Foster-Nyarko E."/>
            <person name="Jarju S."/>
            <person name="Secka A."/>
            <person name="Antonio M."/>
            <person name="Oren A."/>
            <person name="Chaudhuri R.R."/>
            <person name="La Ragione R."/>
            <person name="Hildebrand F."/>
            <person name="Pallen M.J."/>
        </authorList>
    </citation>
    <scope>NUCLEOTIDE SEQUENCE</scope>
    <source>
        <strain evidence="2">10532</strain>
    </source>
</reference>
<evidence type="ECO:0000259" key="1">
    <source>
        <dbReference type="Pfam" id="PF02579"/>
    </source>
</evidence>